<sequence>MSFPIAHIENEQRRGFFIEQAGKTVAEMTYSRVNDKLIIIDHTVVDDSLSGQGVARSLLDALVAWARESNTKVLATCPYAIAQFNKDPSIADVRG</sequence>
<reference evidence="3 4" key="1">
    <citation type="journal article" date="2015" name="Antonie Van Leeuwenhoek">
        <title>Lampropedia puyangensis sp. nov., isolated from symptomatic bark of Populus ? euramericana canker and emended description of Lampropedia hyalina (Ehrenberg 1832) Lee et al. 2004.</title>
        <authorList>
            <person name="Li Y."/>
            <person name="Wang T."/>
            <person name="Piao C.G."/>
            <person name="Wang L.F."/>
            <person name="Tian G.Z."/>
            <person name="Zhu T.H."/>
            <person name="Guo M.W."/>
        </authorList>
    </citation>
    <scope>NUCLEOTIDE SEQUENCE [LARGE SCALE GENOMIC DNA]</scope>
    <source>
        <strain evidence="3 4">2-bin</strain>
    </source>
</reference>
<keyword evidence="4" id="KW-1185">Reference proteome</keyword>
<dbReference type="AlphaFoldDB" id="A0A4S8EP39"/>
<dbReference type="EMBL" id="STFG01000031">
    <property type="protein sequence ID" value="THT96412.1"/>
    <property type="molecule type" value="Genomic_DNA"/>
</dbReference>
<comment type="caution">
    <text evidence="3">The sequence shown here is derived from an EMBL/GenBank/DDBJ whole genome shotgun (WGS) entry which is preliminary data.</text>
</comment>
<evidence type="ECO:0000313" key="3">
    <source>
        <dbReference type="EMBL" id="THT96412.1"/>
    </source>
</evidence>
<evidence type="ECO:0000259" key="1">
    <source>
        <dbReference type="PROSITE" id="PS51186"/>
    </source>
</evidence>
<dbReference type="InterPro" id="IPR000182">
    <property type="entry name" value="GNAT_dom"/>
</dbReference>
<feature type="domain" description="N-acetyltransferase" evidence="1">
    <location>
        <begin position="1"/>
        <end position="95"/>
    </location>
</feature>
<dbReference type="Pfam" id="PF14542">
    <property type="entry name" value="Acetyltransf_CG"/>
    <property type="match status" value="1"/>
</dbReference>
<proteinExistence type="predicted"/>
<keyword evidence="3" id="KW-0808">Transferase</keyword>
<evidence type="ECO:0000259" key="2">
    <source>
        <dbReference type="PROSITE" id="PS51729"/>
    </source>
</evidence>
<dbReference type="InterPro" id="IPR016181">
    <property type="entry name" value="Acyl_CoA_acyltransferase"/>
</dbReference>
<feature type="domain" description="N-acetyltransferase" evidence="2">
    <location>
        <begin position="8"/>
        <end position="95"/>
    </location>
</feature>
<dbReference type="Proteomes" id="UP000308917">
    <property type="component" value="Unassembled WGS sequence"/>
</dbReference>
<dbReference type="RefSeq" id="WP_136574850.1">
    <property type="nucleotide sequence ID" value="NZ_STFG01000031.1"/>
</dbReference>
<dbReference type="InterPro" id="IPR045057">
    <property type="entry name" value="Gcn5-rel_NAT"/>
</dbReference>
<dbReference type="PROSITE" id="PS51186">
    <property type="entry name" value="GNAT"/>
    <property type="match status" value="1"/>
</dbReference>
<dbReference type="SUPFAM" id="SSF55729">
    <property type="entry name" value="Acyl-CoA N-acyltransferases (Nat)"/>
    <property type="match status" value="1"/>
</dbReference>
<dbReference type="PANTHER" id="PTHR31435:SF10">
    <property type="entry name" value="BSR4717 PROTEIN"/>
    <property type="match status" value="1"/>
</dbReference>
<organism evidence="3 4">
    <name type="scientific">Lampropedia puyangensis</name>
    <dbReference type="NCBI Taxonomy" id="1330072"/>
    <lineage>
        <taxon>Bacteria</taxon>
        <taxon>Pseudomonadati</taxon>
        <taxon>Pseudomonadota</taxon>
        <taxon>Betaproteobacteria</taxon>
        <taxon>Burkholderiales</taxon>
        <taxon>Comamonadaceae</taxon>
        <taxon>Lampropedia</taxon>
    </lineage>
</organism>
<protein>
    <submittedName>
        <fullName evidence="3">N-acetyltransferase</fullName>
    </submittedName>
</protein>
<dbReference type="CDD" id="cd04301">
    <property type="entry name" value="NAT_SF"/>
    <property type="match status" value="1"/>
</dbReference>
<dbReference type="InterPro" id="IPR031165">
    <property type="entry name" value="GNAT_YJDJ"/>
</dbReference>
<dbReference type="PROSITE" id="PS51729">
    <property type="entry name" value="GNAT_YJDJ"/>
    <property type="match status" value="1"/>
</dbReference>
<accession>A0A4S8EP39</accession>
<dbReference type="GO" id="GO:0016747">
    <property type="term" value="F:acyltransferase activity, transferring groups other than amino-acyl groups"/>
    <property type="evidence" value="ECO:0007669"/>
    <property type="project" value="InterPro"/>
</dbReference>
<dbReference type="OrthoDB" id="9800945at2"/>
<dbReference type="PANTHER" id="PTHR31435">
    <property type="entry name" value="PROTEIN NATD1"/>
    <property type="match status" value="1"/>
</dbReference>
<evidence type="ECO:0000313" key="4">
    <source>
        <dbReference type="Proteomes" id="UP000308917"/>
    </source>
</evidence>
<gene>
    <name evidence="3" type="ORF">E9531_16375</name>
</gene>
<dbReference type="Gene3D" id="3.40.630.30">
    <property type="match status" value="1"/>
</dbReference>
<name>A0A4S8EP39_9BURK</name>